<reference evidence="1" key="1">
    <citation type="journal article" date="2023" name="Mol. Biol. Evol.">
        <title>Third-Generation Sequencing Reveals the Adaptive Role of the Epigenome in Three Deep-Sea Polychaetes.</title>
        <authorList>
            <person name="Perez M."/>
            <person name="Aroh O."/>
            <person name="Sun Y."/>
            <person name="Lan Y."/>
            <person name="Juniper S.K."/>
            <person name="Young C.R."/>
            <person name="Angers B."/>
            <person name="Qian P.Y."/>
        </authorList>
    </citation>
    <scope>NUCLEOTIDE SEQUENCE</scope>
    <source>
        <strain evidence="1">P08H-3</strain>
    </source>
</reference>
<proteinExistence type="predicted"/>
<evidence type="ECO:0000313" key="1">
    <source>
        <dbReference type="EMBL" id="KAK2148851.1"/>
    </source>
</evidence>
<dbReference type="EMBL" id="JAODUP010000479">
    <property type="protein sequence ID" value="KAK2148851.1"/>
    <property type="molecule type" value="Genomic_DNA"/>
</dbReference>
<sequence length="67" mass="7673">MFSPNGFLPQRISSLCIPKWTGKMLRSDRGNKFIGARSKQANAKTQMYNRKIKVNYLRINLIGLTSL</sequence>
<keyword evidence="2" id="KW-1185">Reference proteome</keyword>
<name>A0AAD9JAA2_9ANNE</name>
<comment type="caution">
    <text evidence="1">The sequence shown here is derived from an EMBL/GenBank/DDBJ whole genome shotgun (WGS) entry which is preliminary data.</text>
</comment>
<evidence type="ECO:0000313" key="2">
    <source>
        <dbReference type="Proteomes" id="UP001208570"/>
    </source>
</evidence>
<dbReference type="AlphaFoldDB" id="A0AAD9JAA2"/>
<dbReference type="Proteomes" id="UP001208570">
    <property type="component" value="Unassembled WGS sequence"/>
</dbReference>
<gene>
    <name evidence="1" type="ORF">LSH36_479g00043</name>
</gene>
<accession>A0AAD9JAA2</accession>
<protein>
    <submittedName>
        <fullName evidence="1">Uncharacterized protein</fullName>
    </submittedName>
</protein>
<organism evidence="1 2">
    <name type="scientific">Paralvinella palmiformis</name>
    <dbReference type="NCBI Taxonomy" id="53620"/>
    <lineage>
        <taxon>Eukaryota</taxon>
        <taxon>Metazoa</taxon>
        <taxon>Spiralia</taxon>
        <taxon>Lophotrochozoa</taxon>
        <taxon>Annelida</taxon>
        <taxon>Polychaeta</taxon>
        <taxon>Sedentaria</taxon>
        <taxon>Canalipalpata</taxon>
        <taxon>Terebellida</taxon>
        <taxon>Terebelliformia</taxon>
        <taxon>Alvinellidae</taxon>
        <taxon>Paralvinella</taxon>
    </lineage>
</organism>